<sequence length="2180" mass="243127">MPFVKRVVQPKYICRKRQQQQQNAPGDLKPGDALLPSTSSGNVLPLQDFELETITNVTLSNALRQLASLLLISNEIFSELNKELDQISDRSHGLKQRIEKLAQKVDNHDPKLVSVPESDLIAFVNVKNHYKRDQKIETSLFTPETRTDTLKEMYDAAAKTPVPVMDELDRILGENRRRSSDAFLCTPVLGQIRRRMKNRVDLEIEARMPAVIDDLRKWTSQEAIGDITVGPDAISRVISTSSANNTQSNISRDDTDDTLYSTFNSSAITSRSNTNESVNDATLDHRLPSPEEQQKIIALKYPAETIRVDVSGKRFDRMSAARKSMLHVQMRCTASPEDEAEDGLDSGGDTIKRRSRSRKPRGKRRNTIAGIDGKEIEEAANRQTSVTTNMVELDTDLVPRSKSSDILKKDEKILPRQSHFNTLKQWGRNRLRLITLRGSDNDKQPTPIDKQVPDIDDFNTQDTMRMNSAFRKRQMEKEKERKLLHERKPSYSSQSEKSVAAPVSTLSTIPVTMNPVKLRESSIIRRQRRHGLGQKEEPNSSSGNWSASSESGRTSIGSEITTTTHPKSSASSGSLNHHHAGSSGPPSSIISRRRFLNTSASSSITSEGTATPDLQTFGDFHDEDGTSSVYSCDTEGYYTSFHMDSGLKTLKEEEPATPLHNSQYLSSTTSFESSGNQTVISPENEYELFGRGSTSTTTSSAGTICTVVLPEKDQNSVPDVPERKSSLTKLNRSSSSVSNTYMGTLERSYSSSTVGSTLERMGTIKRNGVLLQKEVQTLVNQAKDESLKISRTESPDSGNNTSSSPIESNSNSSPTQSQQGVRSNSEFEYSESSDLECVDRIERIRIKTTINTSRIPSMCIITPGNSDDDEKMKNRKNSDSSEDREMAQVIEIAFGDDTPINENEIKRMAYKEKLVYDIPSTEPYFKKEVFKKTTLLPLGSFMGKIREVLNKKSPNKEVPMNGEEQYDEMSLEKCGEYVTIADVSNTNKLQNRNSGVYYSNDVVKRNLATVLSGNLNEETEYVSLNELPCNIRCESNLLSTGDYSDEKIDKNTTRENNSNSKNTTITEMEGNDKQQNEEQNCFKGARVTLDAHGKVVYSSDSLKRRKGAHTTFAPGPNVKDNTQKQESVTIETLQDKDIQESVTPTTVISPLLSGGVLNRKLNQIRPVVSQRLNSPIVETGTNVPSDITMRGAYVNIQEIQSNTNNTLMTQSHYDYSTSGNTMLPGINEEGKNSTDTISETKNKYKLNPVQLVRPKITKIDFLPNPYKKNKFSLPTSPLSLSHDCTINIERVNENVDPNNLCVNITNQRIVKRSNSYRLANNAPSTPVSVLKNNSFEYGTINKSTKNYNKNSPMCNDYGCRISNAILTRDLNKSNLELMSQCDKINTSLESRNDSFKSISPLISLECSPSDKIITCYNNNKKEQVINTNKKSCVSYMSGKTPPIWSPQNKLYKELTSMSNNMQTQNNSLPSCSNNSSLMNSKHTFNIVTKSAQNHRKILKNSGNVTTKIYDKSRHVHHRNKTNKKKKIIKNKISIQSISSPIAGSLVRRSKTDEGFASLDENEDENGLEIIDSTPTNTSQTLSLVNFDNSYQSNLLMYENETNLIENSLIKKTKKSNIEILETNFELYDIPSNIPYKLESKSDDGEIKVFDDYSSDDENDIFYNPNSNSKPIIYSTTPNKVTIPSDRFQHRAHYPLSSHEQNFNTSLMGRSSYISSTLPRFQNSPIYESPTAAYPTKAMPDPIMATGQFQHGNHIYWTLQSRGKPAFYGTDDLDIAQTEIPIEQLYSTPNKLRTTKHGFDNYFSPVLPSETIAVGKVHESKSRETNESNGSLKISPIDPRNNGGINGFQTSTPAKTELSSPTRVALSEELKSRLRLTESGIRSTGNSPISSGRSTPRLEPQARSRHSWASNNAQVPETCADRMKTPKTSLIDFKRLLLEKQATNTATKKSAVEQLLMQKQQQVPGPAPCSTTTSGPNKGINSSMNILDLSGSPKTFATRRMLRQGNFGTSSPSKSVCVPKHVSPKTGWRYNNLRSDVISTAIPEANSEDDSSPNNSTQRHLNVTLSPTKFDQIMTITETKGDDEKVVKEKLSIRDNIFLKAEENNFMKHELLHKQTPSGLYTRAQLQAQRAQFLLGSNNCIKPSINLIAPKFSDDLPSASTTQSSTSQQADSAPPTLETSL</sequence>
<dbReference type="PANTHER" id="PTHR23039">
    <property type="entry name" value="NANCE-HORAN SYNDROME PROTEIN"/>
    <property type="match status" value="1"/>
</dbReference>
<feature type="compositionally biased region" description="Polar residues" evidence="2">
    <location>
        <begin position="552"/>
        <end position="575"/>
    </location>
</feature>
<dbReference type="Gene3D" id="1.20.5.340">
    <property type="match status" value="1"/>
</dbReference>
<evidence type="ECO:0000313" key="3">
    <source>
        <dbReference type="EMBL" id="SSX17664.1"/>
    </source>
</evidence>
<gene>
    <name evidence="3" type="primary">CSON002943</name>
</gene>
<feature type="coiled-coil region" evidence="1">
    <location>
        <begin position="77"/>
        <end position="104"/>
    </location>
</feature>
<evidence type="ECO:0000256" key="2">
    <source>
        <dbReference type="SAM" id="MobiDB-lite"/>
    </source>
</evidence>
<feature type="region of interest" description="Disordered" evidence="2">
    <location>
        <begin position="1959"/>
        <end position="1980"/>
    </location>
</feature>
<dbReference type="EMBL" id="UFQT01000014">
    <property type="protein sequence ID" value="SSX17664.1"/>
    <property type="molecule type" value="Genomic_DNA"/>
</dbReference>
<feature type="compositionally biased region" description="Basic and acidic residues" evidence="2">
    <location>
        <begin position="713"/>
        <end position="725"/>
    </location>
</feature>
<feature type="compositionally biased region" description="Low complexity" evidence="2">
    <location>
        <begin position="727"/>
        <end position="740"/>
    </location>
</feature>
<feature type="compositionally biased region" description="Polar residues" evidence="2">
    <location>
        <begin position="1879"/>
        <end position="1893"/>
    </location>
</feature>
<feature type="compositionally biased region" description="Polar residues" evidence="2">
    <location>
        <begin position="1846"/>
        <end position="1861"/>
    </location>
</feature>
<evidence type="ECO:0000256" key="1">
    <source>
        <dbReference type="SAM" id="Coils"/>
    </source>
</evidence>
<feature type="compositionally biased region" description="Low complexity" evidence="2">
    <location>
        <begin position="540"/>
        <end position="551"/>
    </location>
</feature>
<feature type="region of interest" description="Disordered" evidence="2">
    <location>
        <begin position="786"/>
        <end position="829"/>
    </location>
</feature>
<feature type="compositionally biased region" description="Basic and acidic residues" evidence="2">
    <location>
        <begin position="1044"/>
        <end position="1053"/>
    </location>
</feature>
<accession>A0A336LHZ8</accession>
<protein>
    <submittedName>
        <fullName evidence="3">CSON002943 protein</fullName>
    </submittedName>
</protein>
<feature type="compositionally biased region" description="Basic residues" evidence="2">
    <location>
        <begin position="353"/>
        <end position="366"/>
    </location>
</feature>
<feature type="compositionally biased region" description="Basic and acidic residues" evidence="2">
    <location>
        <begin position="473"/>
        <end position="489"/>
    </location>
</feature>
<feature type="compositionally biased region" description="Low complexity" evidence="2">
    <location>
        <begin position="2156"/>
        <end position="2174"/>
    </location>
</feature>
<name>A0A336LHZ8_CULSO</name>
<reference evidence="3" key="1">
    <citation type="submission" date="2018-07" db="EMBL/GenBank/DDBJ databases">
        <authorList>
            <person name="Quirk P.G."/>
            <person name="Krulwich T.A."/>
        </authorList>
    </citation>
    <scope>NUCLEOTIDE SEQUENCE</scope>
</reference>
<feature type="region of interest" description="Disordered" evidence="2">
    <location>
        <begin position="1817"/>
        <end position="1912"/>
    </location>
</feature>
<dbReference type="GO" id="GO:0030154">
    <property type="term" value="P:cell differentiation"/>
    <property type="evidence" value="ECO:0007669"/>
    <property type="project" value="TreeGrafter"/>
</dbReference>
<feature type="compositionally biased region" description="Basic and acidic residues" evidence="2">
    <location>
        <begin position="870"/>
        <end position="884"/>
    </location>
</feature>
<dbReference type="VEuPathDB" id="VectorBase:CSON002943"/>
<feature type="region of interest" description="Disordered" evidence="2">
    <location>
        <begin position="269"/>
        <end position="289"/>
    </location>
</feature>
<feature type="compositionally biased region" description="Polar residues" evidence="2">
    <location>
        <begin position="596"/>
        <end position="614"/>
    </location>
</feature>
<feature type="region of interest" description="Disordered" evidence="2">
    <location>
        <begin position="332"/>
        <end position="367"/>
    </location>
</feature>
<feature type="region of interest" description="Disordered" evidence="2">
    <location>
        <begin position="520"/>
        <end position="624"/>
    </location>
</feature>
<keyword evidence="1" id="KW-0175">Coiled coil</keyword>
<dbReference type="PANTHER" id="PTHR23039:SF9">
    <property type="entry name" value="LOW QUALITY PROTEIN: NHS-LIKE PROTEIN 1"/>
    <property type="match status" value="1"/>
</dbReference>
<feature type="region of interest" description="Disordered" evidence="2">
    <location>
        <begin position="2152"/>
        <end position="2180"/>
    </location>
</feature>
<feature type="region of interest" description="Disordered" evidence="2">
    <location>
        <begin position="1044"/>
        <end position="1076"/>
    </location>
</feature>
<feature type="compositionally biased region" description="Polar residues" evidence="2">
    <location>
        <begin position="269"/>
        <end position="280"/>
    </location>
</feature>
<feature type="region of interest" description="Disordered" evidence="2">
    <location>
        <begin position="713"/>
        <end position="741"/>
    </location>
</feature>
<organism evidence="3">
    <name type="scientific">Culicoides sonorensis</name>
    <name type="common">Biting midge</name>
    <dbReference type="NCBI Taxonomy" id="179676"/>
    <lineage>
        <taxon>Eukaryota</taxon>
        <taxon>Metazoa</taxon>
        <taxon>Ecdysozoa</taxon>
        <taxon>Arthropoda</taxon>
        <taxon>Hexapoda</taxon>
        <taxon>Insecta</taxon>
        <taxon>Pterygota</taxon>
        <taxon>Neoptera</taxon>
        <taxon>Endopterygota</taxon>
        <taxon>Diptera</taxon>
        <taxon>Nematocera</taxon>
        <taxon>Chironomoidea</taxon>
        <taxon>Ceratopogonidae</taxon>
        <taxon>Ceratopogoninae</taxon>
        <taxon>Culicoides</taxon>
        <taxon>Monoculicoides</taxon>
    </lineage>
</organism>
<feature type="compositionally biased region" description="Polar residues" evidence="2">
    <location>
        <begin position="1054"/>
        <end position="1066"/>
    </location>
</feature>
<feature type="compositionally biased region" description="Low complexity" evidence="2">
    <location>
        <begin position="799"/>
        <end position="819"/>
    </location>
</feature>
<proteinExistence type="predicted"/>
<feature type="region of interest" description="Disordered" evidence="2">
    <location>
        <begin position="857"/>
        <end position="884"/>
    </location>
</feature>
<feature type="compositionally biased region" description="Low complexity" evidence="2">
    <location>
        <begin position="581"/>
        <end position="590"/>
    </location>
</feature>
<feature type="region of interest" description="Disordered" evidence="2">
    <location>
        <begin position="438"/>
        <end position="503"/>
    </location>
</feature>
<feature type="compositionally biased region" description="Basic and acidic residues" evidence="2">
    <location>
        <begin position="1865"/>
        <end position="1875"/>
    </location>
</feature>